<keyword evidence="1" id="KW-0175">Coiled coil</keyword>
<reference evidence="2 3" key="1">
    <citation type="submission" date="2016-11" db="EMBL/GenBank/DDBJ databases">
        <title>The macronuclear genome of Stentor coeruleus: a giant cell with tiny introns.</title>
        <authorList>
            <person name="Slabodnick M."/>
            <person name="Ruby J.G."/>
            <person name="Reiff S.B."/>
            <person name="Swart E.C."/>
            <person name="Gosai S."/>
            <person name="Prabakaran S."/>
            <person name="Witkowska E."/>
            <person name="Larue G.E."/>
            <person name="Fisher S."/>
            <person name="Freeman R.M."/>
            <person name="Gunawardena J."/>
            <person name="Chu W."/>
            <person name="Stover N.A."/>
            <person name="Gregory B.D."/>
            <person name="Nowacki M."/>
            <person name="Derisi J."/>
            <person name="Roy S.W."/>
            <person name="Marshall W.F."/>
            <person name="Sood P."/>
        </authorList>
    </citation>
    <scope>NUCLEOTIDE SEQUENCE [LARGE SCALE GENOMIC DNA]</scope>
    <source>
        <strain evidence="2">WM001</strain>
    </source>
</reference>
<name>A0A1R2CYS2_9CILI</name>
<accession>A0A1R2CYS2</accession>
<gene>
    <name evidence="2" type="ORF">SteCoe_2765</name>
</gene>
<feature type="coiled-coil region" evidence="1">
    <location>
        <begin position="221"/>
        <end position="273"/>
    </location>
</feature>
<sequence length="287" mass="33600">MNKQLENFSSDPKFTKSKASFLQGSDSTSYRLPQLITNNSLQVPLKQLKHSNLNQKIKLPQSKSTPLLQTSSNKHINFEKWASSIKFSHKAIKNSQKLENPKLPIQNVYNLKQLSSSSNTSSQNNDNHIFITITCEENSQKNDEIHSPNNNTKKCEIKESINPEEENLEFKNMTTEEKDQEILKMRKEIDCMKGLYKKFEEIYCNDTCSLKSKLEKRTIKYKAMEKQYRKAISQINLLKDRYKKSLEIISSNQQRYIKEISELQKKFKDDEEKNGEKVRIDEILECM</sequence>
<organism evidence="2 3">
    <name type="scientific">Stentor coeruleus</name>
    <dbReference type="NCBI Taxonomy" id="5963"/>
    <lineage>
        <taxon>Eukaryota</taxon>
        <taxon>Sar</taxon>
        <taxon>Alveolata</taxon>
        <taxon>Ciliophora</taxon>
        <taxon>Postciliodesmatophora</taxon>
        <taxon>Heterotrichea</taxon>
        <taxon>Heterotrichida</taxon>
        <taxon>Stentoridae</taxon>
        <taxon>Stentor</taxon>
    </lineage>
</organism>
<keyword evidence="3" id="KW-1185">Reference proteome</keyword>
<evidence type="ECO:0000313" key="3">
    <source>
        <dbReference type="Proteomes" id="UP000187209"/>
    </source>
</evidence>
<dbReference type="AlphaFoldDB" id="A0A1R2CYS2"/>
<evidence type="ECO:0000313" key="2">
    <source>
        <dbReference type="EMBL" id="OMJ94130.1"/>
    </source>
</evidence>
<evidence type="ECO:0000256" key="1">
    <source>
        <dbReference type="SAM" id="Coils"/>
    </source>
</evidence>
<dbReference type="EMBL" id="MPUH01000031">
    <property type="protein sequence ID" value="OMJ94130.1"/>
    <property type="molecule type" value="Genomic_DNA"/>
</dbReference>
<proteinExistence type="predicted"/>
<protein>
    <submittedName>
        <fullName evidence="2">Uncharacterized protein</fullName>
    </submittedName>
</protein>
<dbReference type="Proteomes" id="UP000187209">
    <property type="component" value="Unassembled WGS sequence"/>
</dbReference>
<comment type="caution">
    <text evidence="2">The sequence shown here is derived from an EMBL/GenBank/DDBJ whole genome shotgun (WGS) entry which is preliminary data.</text>
</comment>